<proteinExistence type="inferred from homology"/>
<dbReference type="Gene3D" id="3.90.79.10">
    <property type="entry name" value="Nucleoside Triphosphate Pyrophosphohydrolase"/>
    <property type="match status" value="1"/>
</dbReference>
<comment type="similarity">
    <text evidence="2 4">Belongs to the Nudix hydrolase family.</text>
</comment>
<keyword evidence="7" id="KW-1185">Reference proteome</keyword>
<organism evidence="6 7">
    <name type="scientific">Catellatospora citrea</name>
    <dbReference type="NCBI Taxonomy" id="53366"/>
    <lineage>
        <taxon>Bacteria</taxon>
        <taxon>Bacillati</taxon>
        <taxon>Actinomycetota</taxon>
        <taxon>Actinomycetes</taxon>
        <taxon>Micromonosporales</taxon>
        <taxon>Micromonosporaceae</taxon>
        <taxon>Catellatospora</taxon>
    </lineage>
</organism>
<gene>
    <name evidence="6" type="ORF">Cci01nite_46970</name>
</gene>
<name>A0A8J3KLV5_9ACTN</name>
<reference evidence="6 7" key="1">
    <citation type="submission" date="2021-01" db="EMBL/GenBank/DDBJ databases">
        <title>Whole genome shotgun sequence of Catellatospora citrea NBRC 14495.</title>
        <authorList>
            <person name="Komaki H."/>
            <person name="Tamura T."/>
        </authorList>
    </citation>
    <scope>NUCLEOTIDE SEQUENCE [LARGE SCALE GENOMIC DNA]</scope>
    <source>
        <strain evidence="6 7">NBRC 14495</strain>
    </source>
</reference>
<comment type="cofactor">
    <cofactor evidence="1">
        <name>Mg(2+)</name>
        <dbReference type="ChEBI" id="CHEBI:18420"/>
    </cofactor>
</comment>
<evidence type="ECO:0000313" key="6">
    <source>
        <dbReference type="EMBL" id="GIF99603.1"/>
    </source>
</evidence>
<dbReference type="PROSITE" id="PS00893">
    <property type="entry name" value="NUDIX_BOX"/>
    <property type="match status" value="1"/>
</dbReference>
<keyword evidence="3 4" id="KW-0378">Hydrolase</keyword>
<dbReference type="EMBL" id="BONH01000022">
    <property type="protein sequence ID" value="GIF99603.1"/>
    <property type="molecule type" value="Genomic_DNA"/>
</dbReference>
<dbReference type="InterPro" id="IPR015797">
    <property type="entry name" value="NUDIX_hydrolase-like_dom_sf"/>
</dbReference>
<dbReference type="PANTHER" id="PTHR43046:SF16">
    <property type="entry name" value="ADP-RIBOSE PYROPHOSPHATASE YJHB-RELATED"/>
    <property type="match status" value="1"/>
</dbReference>
<evidence type="ECO:0000259" key="5">
    <source>
        <dbReference type="PROSITE" id="PS51462"/>
    </source>
</evidence>
<feature type="domain" description="Nudix hydrolase" evidence="5">
    <location>
        <begin position="37"/>
        <end position="171"/>
    </location>
</feature>
<protein>
    <recommendedName>
        <fullName evidence="5">Nudix hydrolase domain-containing protein</fullName>
    </recommendedName>
</protein>
<dbReference type="PROSITE" id="PS51462">
    <property type="entry name" value="NUDIX"/>
    <property type="match status" value="1"/>
</dbReference>
<comment type="caution">
    <text evidence="6">The sequence shown here is derived from an EMBL/GenBank/DDBJ whole genome shotgun (WGS) entry which is preliminary data.</text>
</comment>
<sequence length="178" mass="19719">MYRKNPGGSRLARMGAEDGWVNSYHGRMRAAMGDATLFFLGARGVIRDEQGRVLLIKRTDNGYWAFPAGAMELGESMRDCAIRETFEETGLKAGRATLFAFLSGPQYTFTNIFGDTYQHVSGSYLLTEISGELTPDPDEAADAGWFSPEDLPEPTSGAVRWTLDHLARFEETGQIYSD</sequence>
<dbReference type="Proteomes" id="UP000659904">
    <property type="component" value="Unassembled WGS sequence"/>
</dbReference>
<evidence type="ECO:0000256" key="2">
    <source>
        <dbReference type="ARBA" id="ARBA00005582"/>
    </source>
</evidence>
<dbReference type="PANTHER" id="PTHR43046">
    <property type="entry name" value="GDP-MANNOSE MANNOSYL HYDROLASE"/>
    <property type="match status" value="1"/>
</dbReference>
<dbReference type="InterPro" id="IPR000086">
    <property type="entry name" value="NUDIX_hydrolase_dom"/>
</dbReference>
<dbReference type="SUPFAM" id="SSF55811">
    <property type="entry name" value="Nudix"/>
    <property type="match status" value="1"/>
</dbReference>
<dbReference type="PRINTS" id="PR00502">
    <property type="entry name" value="NUDIXFAMILY"/>
</dbReference>
<evidence type="ECO:0000313" key="7">
    <source>
        <dbReference type="Proteomes" id="UP000659904"/>
    </source>
</evidence>
<dbReference type="InterPro" id="IPR020476">
    <property type="entry name" value="Nudix_hydrolase"/>
</dbReference>
<accession>A0A8J3KLV5</accession>
<evidence type="ECO:0000256" key="1">
    <source>
        <dbReference type="ARBA" id="ARBA00001946"/>
    </source>
</evidence>
<dbReference type="AlphaFoldDB" id="A0A8J3KLV5"/>
<dbReference type="Pfam" id="PF00293">
    <property type="entry name" value="NUDIX"/>
    <property type="match status" value="1"/>
</dbReference>
<evidence type="ECO:0000256" key="3">
    <source>
        <dbReference type="ARBA" id="ARBA00022801"/>
    </source>
</evidence>
<evidence type="ECO:0000256" key="4">
    <source>
        <dbReference type="RuleBase" id="RU003476"/>
    </source>
</evidence>
<dbReference type="InterPro" id="IPR020084">
    <property type="entry name" value="NUDIX_hydrolase_CS"/>
</dbReference>
<dbReference type="GO" id="GO:0016787">
    <property type="term" value="F:hydrolase activity"/>
    <property type="evidence" value="ECO:0007669"/>
    <property type="project" value="UniProtKB-KW"/>
</dbReference>